<evidence type="ECO:0000256" key="1">
    <source>
        <dbReference type="ARBA" id="ARBA00022737"/>
    </source>
</evidence>
<dbReference type="InterPro" id="IPR012854">
    <property type="entry name" value="Cu_amine_oxidase-like_N"/>
</dbReference>
<dbReference type="SUPFAM" id="SSF55383">
    <property type="entry name" value="Copper amine oxidase, domain N"/>
    <property type="match status" value="1"/>
</dbReference>
<dbReference type="AlphaFoldDB" id="A0A0U2VNE6"/>
<dbReference type="RefSeq" id="WP_062407168.1">
    <property type="nucleotide sequence ID" value="NZ_CP013652.1"/>
</dbReference>
<keyword evidence="1" id="KW-0677">Repeat</keyword>
<organism evidence="5 6">
    <name type="scientific">Paenibacillus naphthalenovorans</name>
    <dbReference type="NCBI Taxonomy" id="162209"/>
    <lineage>
        <taxon>Bacteria</taxon>
        <taxon>Bacillati</taxon>
        <taxon>Bacillota</taxon>
        <taxon>Bacilli</taxon>
        <taxon>Bacillales</taxon>
        <taxon>Paenibacillaceae</taxon>
        <taxon>Paenibacillus</taxon>
    </lineage>
</organism>
<keyword evidence="6" id="KW-1185">Reference proteome</keyword>
<reference evidence="5 6" key="2">
    <citation type="journal article" date="2016" name="Genome Announc.">
        <title>Complete Genome Sequences of Two Interactive Moderate Thermophiles, Paenibacillus napthalenovorans 32O-Y and Paenibacillus sp. 32O-W.</title>
        <authorList>
            <person name="Butler R.R.III."/>
            <person name="Wang J."/>
            <person name="Stark B.C."/>
            <person name="Pombert J.F."/>
        </authorList>
    </citation>
    <scope>NUCLEOTIDE SEQUENCE [LARGE SCALE GENOMIC DNA]</scope>
    <source>
        <strain evidence="5 6">32O-Y</strain>
    </source>
</reference>
<dbReference type="PANTHER" id="PTHR13833">
    <property type="match status" value="1"/>
</dbReference>
<evidence type="ECO:0000313" key="5">
    <source>
        <dbReference type="EMBL" id="ALS21031.1"/>
    </source>
</evidence>
<dbReference type="STRING" id="162209.IJ22_06460"/>
<dbReference type="OrthoDB" id="9799230at2"/>
<dbReference type="InterPro" id="IPR001258">
    <property type="entry name" value="NHL_repeat"/>
</dbReference>
<evidence type="ECO:0000256" key="2">
    <source>
        <dbReference type="PROSITE-ProRule" id="PRU00504"/>
    </source>
</evidence>
<dbReference type="Gene3D" id="2.120.10.30">
    <property type="entry name" value="TolB, C-terminal domain"/>
    <property type="match status" value="4"/>
</dbReference>
<dbReference type="PANTHER" id="PTHR13833:SF71">
    <property type="entry name" value="NHL DOMAIN-CONTAINING PROTEIN"/>
    <property type="match status" value="1"/>
</dbReference>
<dbReference type="InterPro" id="IPR036582">
    <property type="entry name" value="Mao_N_sf"/>
</dbReference>
<proteinExistence type="predicted"/>
<evidence type="ECO:0000313" key="6">
    <source>
        <dbReference type="Proteomes" id="UP000061660"/>
    </source>
</evidence>
<dbReference type="PROSITE" id="PS51125">
    <property type="entry name" value="NHL"/>
    <property type="match status" value="1"/>
</dbReference>
<feature type="domain" description="Copper amine oxidase-like N-terminal" evidence="4">
    <location>
        <begin position="413"/>
        <end position="523"/>
    </location>
</feature>
<dbReference type="EMBL" id="CP013652">
    <property type="protein sequence ID" value="ALS21031.1"/>
    <property type="molecule type" value="Genomic_DNA"/>
</dbReference>
<feature type="signal peptide" evidence="3">
    <location>
        <begin position="1"/>
        <end position="25"/>
    </location>
</feature>
<dbReference type="PATRIC" id="fig|162209.4.peg.685"/>
<feature type="chain" id="PRO_5006833109" evidence="3">
    <location>
        <begin position="26"/>
        <end position="533"/>
    </location>
</feature>
<feature type="repeat" description="NHL" evidence="2">
    <location>
        <begin position="115"/>
        <end position="157"/>
    </location>
</feature>
<accession>A0A0U2VNE6</accession>
<dbReference type="Gene3D" id="3.30.457.10">
    <property type="entry name" value="Copper amine oxidase-like, N-terminal domain"/>
    <property type="match status" value="1"/>
</dbReference>
<name>A0A0U2VNE6_9BACL</name>
<sequence length="533" mass="56657" precursor="true">MNKAVLRAALAVLASVMIGGQGALAASWETDSLRGPEQQIMVNVTSQAGSGDMGSMNGAEKNATFRIPSRLAVLPDSTVLISDSRNHMIRMLAQGRVGTYAGILYEMDGKGFPVGGLLDGPGDMALFQEPHGMAVDAGGNVYVADAGNHAIRKIDASGRVSTVAGNGLIGLKDGRGKDASFYRPTDVVAAPDGTLYVADTLNHVIRRITPSGEVKTLNAPSARAVEVSPGQASPAGDYADGDLKQAKFNEPGGLVMDDKGNLYVSDSGNQRIRYIDLQAGTVTTVAGGGTASATKDLYAPGDYADGEAGHARFNFPLGLARTREGGLIIADSQNHAVRYLWNGRVTTLAGVPGSTTGELDGIEGHARMHRPTGVAVQADGSILVADAYNNKLRQIRLYSLPADLPKDNNVKVVVDDQWIPFEVHPDLTNGRTMVPVRTLAEALGYEVTFDAGTRTVRLSKDGTIIEMGMDRNGLKRTAKGREWSSETDAAPYIKQDRMFVPIRFVAEAIGLDVQWDNASRTAILRHKTIDTAR</sequence>
<dbReference type="Proteomes" id="UP000061660">
    <property type="component" value="Chromosome"/>
</dbReference>
<dbReference type="SUPFAM" id="SSF101898">
    <property type="entry name" value="NHL repeat"/>
    <property type="match status" value="1"/>
</dbReference>
<dbReference type="Pfam" id="PF07833">
    <property type="entry name" value="Cu_amine_oxidN1"/>
    <property type="match status" value="1"/>
</dbReference>
<dbReference type="Pfam" id="PF01436">
    <property type="entry name" value="NHL"/>
    <property type="match status" value="2"/>
</dbReference>
<reference evidence="6" key="1">
    <citation type="submission" date="2015-12" db="EMBL/GenBank/DDBJ databases">
        <title>Complete genome sequences of two moderately thermophilic Paenibacillus species.</title>
        <authorList>
            <person name="Butler R.III."/>
            <person name="Wang J."/>
            <person name="Stark B.C."/>
            <person name="Pombert J.-F."/>
        </authorList>
    </citation>
    <scope>NUCLEOTIDE SEQUENCE [LARGE SCALE GENOMIC DNA]</scope>
    <source>
        <strain evidence="6">32O-Y</strain>
    </source>
</reference>
<keyword evidence="3" id="KW-0732">Signal</keyword>
<gene>
    <name evidence="5" type="ORF">IJ22_06460</name>
</gene>
<dbReference type="KEGG" id="pnp:IJ22_06460"/>
<protein>
    <submittedName>
        <fullName evidence="5">NHL repeat protein</fullName>
    </submittedName>
</protein>
<evidence type="ECO:0000259" key="4">
    <source>
        <dbReference type="Pfam" id="PF07833"/>
    </source>
</evidence>
<dbReference type="InterPro" id="IPR011042">
    <property type="entry name" value="6-blade_b-propeller_TolB-like"/>
</dbReference>
<evidence type="ECO:0000256" key="3">
    <source>
        <dbReference type="SAM" id="SignalP"/>
    </source>
</evidence>